<dbReference type="VEuPathDB" id="TriTrypDB:TvY486_0015820"/>
<name>F9WMW3_TRYVY</name>
<keyword evidence="3" id="KW-1185">Reference proteome</keyword>
<feature type="compositionally biased region" description="Basic and acidic residues" evidence="1">
    <location>
        <begin position="163"/>
        <end position="177"/>
    </location>
</feature>
<evidence type="ECO:0000313" key="3">
    <source>
        <dbReference type="Proteomes" id="UP000009027"/>
    </source>
</evidence>
<gene>
    <name evidence="2" type="ORF">TvY486_0015820</name>
</gene>
<evidence type="ECO:0000313" key="2">
    <source>
        <dbReference type="EMBL" id="CCD18878.1"/>
    </source>
</evidence>
<feature type="non-terminal residue" evidence="2">
    <location>
        <position position="291"/>
    </location>
</feature>
<feature type="compositionally biased region" description="Polar residues" evidence="1">
    <location>
        <begin position="178"/>
        <end position="189"/>
    </location>
</feature>
<organism evidence="2 3">
    <name type="scientific">Trypanosoma vivax (strain Y486)</name>
    <dbReference type="NCBI Taxonomy" id="1055687"/>
    <lineage>
        <taxon>Eukaryota</taxon>
        <taxon>Discoba</taxon>
        <taxon>Euglenozoa</taxon>
        <taxon>Kinetoplastea</taxon>
        <taxon>Metakinetoplastina</taxon>
        <taxon>Trypanosomatida</taxon>
        <taxon>Trypanosomatidae</taxon>
        <taxon>Trypanosoma</taxon>
        <taxon>Duttonella</taxon>
    </lineage>
</organism>
<evidence type="ECO:0000256" key="1">
    <source>
        <dbReference type="SAM" id="MobiDB-lite"/>
    </source>
</evidence>
<accession>F9WMW3</accession>
<proteinExistence type="predicted"/>
<dbReference type="Proteomes" id="UP000009027">
    <property type="component" value="Unassembled WGS sequence"/>
</dbReference>
<feature type="compositionally biased region" description="Low complexity" evidence="1">
    <location>
        <begin position="190"/>
        <end position="216"/>
    </location>
</feature>
<dbReference type="EMBL" id="CAEX01002108">
    <property type="protein sequence ID" value="CCD18878.1"/>
    <property type="molecule type" value="Genomic_DNA"/>
</dbReference>
<sequence>MNRFCNYLGYFRDTCFLKSFPNTTPVVFHFFLRKEVLRNMVFVRFLVLFVPLVIPGSAKEPHGIVKAEGGLSKTHRKVNRPESEIKKENTLQIQPRWLPGITAYLNRNQSGREKEELKCLDAPFIAATGGAIPTPRECNTGRRKPSTESKAASPGGGAAQTTNEHHGQVSSEEDRVKQTSPGVSQQQQTAVSVGASTHGSGSSASIINSGASAISGEDTFGGKQKKEVSEKDATRNPGSGHSPNDGVKGAGTNDSEAKVTSGGRFEQEALENEGSDSTPSGAASKDATSKV</sequence>
<dbReference type="AlphaFoldDB" id="F9WMW3"/>
<feature type="compositionally biased region" description="Basic and acidic residues" evidence="1">
    <location>
        <begin position="224"/>
        <end position="234"/>
    </location>
</feature>
<reference evidence="2 3" key="1">
    <citation type="journal article" date="2012" name="Proc. Natl. Acad. Sci. U.S.A.">
        <title>Antigenic diversity is generated by distinct evolutionary mechanisms in African trypanosome species.</title>
        <authorList>
            <person name="Jackson A.P."/>
            <person name="Berry A."/>
            <person name="Aslett M."/>
            <person name="Allison H.C."/>
            <person name="Burton P."/>
            <person name="Vavrova-Anderson J."/>
            <person name="Brown R."/>
            <person name="Browne H."/>
            <person name="Corton N."/>
            <person name="Hauser H."/>
            <person name="Gamble J."/>
            <person name="Gilderthorp R."/>
            <person name="Marcello L."/>
            <person name="McQuillan J."/>
            <person name="Otto T.D."/>
            <person name="Quail M.A."/>
            <person name="Sanders M.J."/>
            <person name="van Tonder A."/>
            <person name="Ginger M.L."/>
            <person name="Field M.C."/>
            <person name="Barry J.D."/>
            <person name="Hertz-Fowler C."/>
            <person name="Berriman M."/>
        </authorList>
    </citation>
    <scope>NUCLEOTIDE SEQUENCE</scope>
    <source>
        <strain evidence="2 3">Y486</strain>
    </source>
</reference>
<feature type="region of interest" description="Disordered" evidence="1">
    <location>
        <begin position="130"/>
        <end position="291"/>
    </location>
</feature>
<protein>
    <submittedName>
        <fullName evidence="2">Uncharacterized protein</fullName>
    </submittedName>
</protein>